<feature type="domain" description="PspC-related transmembrane region" evidence="10">
    <location>
        <begin position="324"/>
        <end position="464"/>
    </location>
</feature>
<feature type="domain" description="PspC-related ToastRack" evidence="11">
    <location>
        <begin position="510"/>
        <end position="606"/>
    </location>
</feature>
<dbReference type="RefSeq" id="WP_345249933.1">
    <property type="nucleotide sequence ID" value="NZ_BAABHD010000084.1"/>
</dbReference>
<feature type="transmembrane region" description="Helical" evidence="7">
    <location>
        <begin position="440"/>
        <end position="461"/>
    </location>
</feature>
<evidence type="ECO:0000256" key="4">
    <source>
        <dbReference type="ARBA" id="ARBA00022989"/>
    </source>
</evidence>
<evidence type="ECO:0008006" key="14">
    <source>
        <dbReference type="Google" id="ProtNLM"/>
    </source>
</evidence>
<dbReference type="InterPro" id="IPR052027">
    <property type="entry name" value="PspC"/>
</dbReference>
<evidence type="ECO:0000259" key="9">
    <source>
        <dbReference type="Pfam" id="PF10988"/>
    </source>
</evidence>
<feature type="transmembrane region" description="Helical" evidence="7">
    <location>
        <begin position="192"/>
        <end position="211"/>
    </location>
</feature>
<feature type="transmembrane region" description="Helical" evidence="7">
    <location>
        <begin position="255"/>
        <end position="277"/>
    </location>
</feature>
<reference evidence="13" key="1">
    <citation type="journal article" date="2019" name="Int. J. Syst. Evol. Microbiol.">
        <title>The Global Catalogue of Microorganisms (GCM) 10K type strain sequencing project: providing services to taxonomists for standard genome sequencing and annotation.</title>
        <authorList>
            <consortium name="The Broad Institute Genomics Platform"/>
            <consortium name="The Broad Institute Genome Sequencing Center for Infectious Disease"/>
            <person name="Wu L."/>
            <person name="Ma J."/>
        </authorList>
    </citation>
    <scope>NUCLEOTIDE SEQUENCE [LARGE SCALE GENOMIC DNA]</scope>
    <source>
        <strain evidence="13">JCM 17927</strain>
    </source>
</reference>
<feature type="domain" description="Putative auto-transporter adhesin head GIN" evidence="9">
    <location>
        <begin position="664"/>
        <end position="845"/>
    </location>
</feature>
<protein>
    <recommendedName>
        <fullName evidence="14">Phage shock protein C (PspC) family protein</fullName>
    </recommendedName>
</protein>
<evidence type="ECO:0000313" key="13">
    <source>
        <dbReference type="Proteomes" id="UP001501175"/>
    </source>
</evidence>
<name>A0ABP8NNL3_9BACT</name>
<feature type="transmembrane region" description="Helical" evidence="7">
    <location>
        <begin position="401"/>
        <end position="428"/>
    </location>
</feature>
<organism evidence="12 13">
    <name type="scientific">Nibrella saemangeumensis</name>
    <dbReference type="NCBI Taxonomy" id="1084526"/>
    <lineage>
        <taxon>Bacteria</taxon>
        <taxon>Pseudomonadati</taxon>
        <taxon>Bacteroidota</taxon>
        <taxon>Cytophagia</taxon>
        <taxon>Cytophagales</taxon>
        <taxon>Spirosomataceae</taxon>
        <taxon>Nibrella</taxon>
    </lineage>
</organism>
<feature type="compositionally biased region" description="Low complexity" evidence="6">
    <location>
        <begin position="123"/>
        <end position="134"/>
    </location>
</feature>
<proteinExistence type="predicted"/>
<dbReference type="Pfam" id="PF10988">
    <property type="entry name" value="DUF2807"/>
    <property type="match status" value="1"/>
</dbReference>
<comment type="caution">
    <text evidence="12">The sequence shown here is derived from an EMBL/GenBank/DDBJ whole genome shotgun (WGS) entry which is preliminary data.</text>
</comment>
<dbReference type="Gene3D" id="2.160.20.120">
    <property type="match status" value="1"/>
</dbReference>
<dbReference type="InterPro" id="IPR054319">
    <property type="entry name" value="PspC-rel_ToastRack"/>
</dbReference>
<evidence type="ECO:0000259" key="10">
    <source>
        <dbReference type="Pfam" id="PF22571"/>
    </source>
</evidence>
<evidence type="ECO:0000256" key="5">
    <source>
        <dbReference type="ARBA" id="ARBA00023136"/>
    </source>
</evidence>
<evidence type="ECO:0000259" key="8">
    <source>
        <dbReference type="Pfam" id="PF04024"/>
    </source>
</evidence>
<keyword evidence="2" id="KW-1003">Cell membrane</keyword>
<dbReference type="Proteomes" id="UP001501175">
    <property type="component" value="Unassembled WGS sequence"/>
</dbReference>
<feature type="domain" description="Phage shock protein PspC N-terminal" evidence="8">
    <location>
        <begin position="138"/>
        <end position="212"/>
    </location>
</feature>
<evidence type="ECO:0000256" key="7">
    <source>
        <dbReference type="SAM" id="Phobius"/>
    </source>
</evidence>
<dbReference type="PANTHER" id="PTHR33885">
    <property type="entry name" value="PHAGE SHOCK PROTEIN C"/>
    <property type="match status" value="1"/>
</dbReference>
<dbReference type="Pfam" id="PF04024">
    <property type="entry name" value="PspC"/>
    <property type="match status" value="2"/>
</dbReference>
<keyword evidence="3 7" id="KW-0812">Transmembrane</keyword>
<dbReference type="InterPro" id="IPR007168">
    <property type="entry name" value="Phageshock_PspC_N"/>
</dbReference>
<feature type="region of interest" description="Disordered" evidence="6">
    <location>
        <begin position="106"/>
        <end position="134"/>
    </location>
</feature>
<dbReference type="PANTHER" id="PTHR33885:SF3">
    <property type="entry name" value="PHAGE SHOCK PROTEIN C"/>
    <property type="match status" value="1"/>
</dbReference>
<feature type="region of interest" description="Disordered" evidence="6">
    <location>
        <begin position="817"/>
        <end position="849"/>
    </location>
</feature>
<keyword evidence="13" id="KW-1185">Reference proteome</keyword>
<feature type="transmembrane region" description="Helical" evidence="7">
    <location>
        <begin position="354"/>
        <end position="381"/>
    </location>
</feature>
<dbReference type="EMBL" id="BAABHD010000084">
    <property type="protein sequence ID" value="GAA4470266.1"/>
    <property type="molecule type" value="Genomic_DNA"/>
</dbReference>
<dbReference type="InterPro" id="IPR054321">
    <property type="entry name" value="PspC-rel_TM"/>
</dbReference>
<evidence type="ECO:0000256" key="3">
    <source>
        <dbReference type="ARBA" id="ARBA00022692"/>
    </source>
</evidence>
<dbReference type="Pfam" id="PF22744">
    <property type="entry name" value="Toast-rack_PspC-Cterm"/>
    <property type="match status" value="1"/>
</dbReference>
<keyword evidence="4 7" id="KW-1133">Transmembrane helix</keyword>
<dbReference type="Pfam" id="PF22571">
    <property type="entry name" value="LiaI-LiaF-TM_PspC"/>
    <property type="match status" value="1"/>
</dbReference>
<feature type="domain" description="Phage shock protein PspC N-terminal" evidence="8">
    <location>
        <begin position="224"/>
        <end position="281"/>
    </location>
</feature>
<feature type="transmembrane region" description="Helical" evidence="7">
    <location>
        <begin position="322"/>
        <end position="342"/>
    </location>
</feature>
<evidence type="ECO:0000256" key="2">
    <source>
        <dbReference type="ARBA" id="ARBA00022475"/>
    </source>
</evidence>
<gene>
    <name evidence="12" type="ORF">GCM10023189_58550</name>
</gene>
<evidence type="ECO:0000256" key="6">
    <source>
        <dbReference type="SAM" id="MobiDB-lite"/>
    </source>
</evidence>
<comment type="subcellular location">
    <subcellularLocation>
        <location evidence="1">Cell membrane</location>
        <topology evidence="1">Single-pass membrane protein</topology>
    </subcellularLocation>
</comment>
<accession>A0ABP8NNL3</accession>
<evidence type="ECO:0000259" key="11">
    <source>
        <dbReference type="Pfam" id="PF22744"/>
    </source>
</evidence>
<dbReference type="InterPro" id="IPR021255">
    <property type="entry name" value="DUF2807"/>
</dbReference>
<sequence>MKKTISINISGVIFHIEEDGYDKLKSYLSSIQQYFSGYEDSQEIVTDIENRIAEKLLAKLKAAEKQAISIEDVNELISAMGTVADFEAVEEEEVLVGGSRQYAADNGYTTTGGPQPGASGRQSAAGIGASSTTTAPPRKLYRDLNRKTIAGVASGIAHYFNIDPVWVRLLFLTLVLGLPPFSEAVFNNGGGFFSGLAGFTLLFYIAMWIAFPGSMQLEEDKSIKKFYRNPDDKVLGGVASGLAAYFGIDPGVVRLLFVLGIVFFGVGFLAYIILWIISPEAQTLTEKMEMKGQPITLTNIEHNIKRSLNINDSAEESTITKVLLFPFRFIAVIVNGLGRALGPFLGGLVAVIRVFVGVIMLVVAFALMVAALAVAGVGLGISSGATFGDSDFPLHLLRQDIGAPLIMAGFVAVFLPFLALAILGVMLITRRTMVSSRTALTLLGVWLVSIIILSATVPNVVANFRRTSSVEETKTLTVAGTPTFDLNRIDADYMDSPGIRLEGYEGADYRLVQTFKAKGRTRAEAEANARTITYNVTSRDSVIRFDDGLELAANARFRVQELDMNLYIPYDKPFRMTESFARYIRNEFGNREMERMNQTVWQFTRAEGLVSLNFPRELNRDRNGDSDDDLDNLTDEVENILDEELGDDFSTQGEYTRQFDVSSFKSVNASGAFSIRIVKGDTFKVVADGRERDINDLRVKVDGDQLEVSLDRSGLFNWKDTKRIGLTVTMPAISELKLSGASRSMLAGFGQMDDLTIDLSGACRSVVDGDVQKLAVDLSGASKAILKGRADVLDAQIGGASKMDATGMDVRRATVEAGGASSADMGQVESLESKTSGASKIRRRGGDVE</sequence>
<keyword evidence="5 7" id="KW-0472">Membrane</keyword>
<evidence type="ECO:0000313" key="12">
    <source>
        <dbReference type="EMBL" id="GAA4470266.1"/>
    </source>
</evidence>
<evidence type="ECO:0000256" key="1">
    <source>
        <dbReference type="ARBA" id="ARBA00004162"/>
    </source>
</evidence>